<dbReference type="EMBL" id="KK088412">
    <property type="protein sequence ID" value="EYE98897.1"/>
    <property type="molecule type" value="Genomic_DNA"/>
</dbReference>
<organism evidence="2 3">
    <name type="scientific">Aspergillus ruber (strain CBS 135680)</name>
    <dbReference type="NCBI Taxonomy" id="1388766"/>
    <lineage>
        <taxon>Eukaryota</taxon>
        <taxon>Fungi</taxon>
        <taxon>Dikarya</taxon>
        <taxon>Ascomycota</taxon>
        <taxon>Pezizomycotina</taxon>
        <taxon>Eurotiomycetes</taxon>
        <taxon>Eurotiomycetidae</taxon>
        <taxon>Eurotiales</taxon>
        <taxon>Aspergillaceae</taxon>
        <taxon>Aspergillus</taxon>
        <taxon>Aspergillus subgen. Aspergillus</taxon>
    </lineage>
</organism>
<dbReference type="RefSeq" id="XP_040642585.1">
    <property type="nucleotide sequence ID" value="XM_040780749.1"/>
</dbReference>
<dbReference type="GeneID" id="63695873"/>
<evidence type="ECO:0000256" key="1">
    <source>
        <dbReference type="SAM" id="MobiDB-lite"/>
    </source>
</evidence>
<sequence>MGERKRIGPVTQAQDRLHSMKPRKKRLNQRNGMEDADMEVHETPTAPSEPTNPQQPSKQLSLETAKQAQLAPCPPQNQNLFVQPEQDTPPAIPTHDSPKPTGAW</sequence>
<name>A0A017SPL1_ASPRC</name>
<gene>
    <name evidence="2" type="ORF">EURHEDRAFT_408108</name>
</gene>
<evidence type="ECO:0000313" key="2">
    <source>
        <dbReference type="EMBL" id="EYE98897.1"/>
    </source>
</evidence>
<dbReference type="Proteomes" id="UP000019804">
    <property type="component" value="Unassembled WGS sequence"/>
</dbReference>
<keyword evidence="3" id="KW-1185">Reference proteome</keyword>
<feature type="compositionally biased region" description="Polar residues" evidence="1">
    <location>
        <begin position="45"/>
        <end position="67"/>
    </location>
</feature>
<feature type="region of interest" description="Disordered" evidence="1">
    <location>
        <begin position="1"/>
        <end position="104"/>
    </location>
</feature>
<feature type="compositionally biased region" description="Basic residues" evidence="1">
    <location>
        <begin position="19"/>
        <end position="28"/>
    </location>
</feature>
<protein>
    <submittedName>
        <fullName evidence="2">Uncharacterized protein</fullName>
    </submittedName>
</protein>
<dbReference type="OrthoDB" id="10564571at2759"/>
<dbReference type="AlphaFoldDB" id="A0A017SPL1"/>
<dbReference type="HOGENOM" id="CLU_2249551_0_0_1"/>
<evidence type="ECO:0000313" key="3">
    <source>
        <dbReference type="Proteomes" id="UP000019804"/>
    </source>
</evidence>
<reference evidence="3" key="1">
    <citation type="journal article" date="2014" name="Nat. Commun.">
        <title>Genomic adaptations of the halophilic Dead Sea filamentous fungus Eurotium rubrum.</title>
        <authorList>
            <person name="Kis-Papo T."/>
            <person name="Weig A.R."/>
            <person name="Riley R."/>
            <person name="Persoh D."/>
            <person name="Salamov A."/>
            <person name="Sun H."/>
            <person name="Lipzen A."/>
            <person name="Wasser S.P."/>
            <person name="Rambold G."/>
            <person name="Grigoriev I.V."/>
            <person name="Nevo E."/>
        </authorList>
    </citation>
    <scope>NUCLEOTIDE SEQUENCE [LARGE SCALE GENOMIC DNA]</scope>
    <source>
        <strain evidence="3">CBS 135680</strain>
    </source>
</reference>
<accession>A0A017SPL1</accession>
<proteinExistence type="predicted"/>